<name>A0ABR0LT47_9PEZI</name>
<evidence type="ECO:0000256" key="1">
    <source>
        <dbReference type="SAM" id="MobiDB-lite"/>
    </source>
</evidence>
<feature type="compositionally biased region" description="Basic and acidic residues" evidence="1">
    <location>
        <begin position="42"/>
        <end position="62"/>
    </location>
</feature>
<dbReference type="Proteomes" id="UP001357485">
    <property type="component" value="Unassembled WGS sequence"/>
</dbReference>
<evidence type="ECO:0000313" key="2">
    <source>
        <dbReference type="EMBL" id="KAK5240410.1"/>
    </source>
</evidence>
<proteinExistence type="predicted"/>
<accession>A0ABR0LT47</accession>
<gene>
    <name evidence="2" type="ORF">LTR16_010675</name>
</gene>
<sequence>MRNRGRIKRRRGGHTSRDGSVTVEWEVVEYTEGDDEPAQEAIGEKRKLARVEGSEDVHMKSA</sequence>
<dbReference type="EMBL" id="JAVRRA010011308">
    <property type="protein sequence ID" value="KAK5240410.1"/>
    <property type="molecule type" value="Genomic_DNA"/>
</dbReference>
<evidence type="ECO:0000313" key="3">
    <source>
        <dbReference type="Proteomes" id="UP001357485"/>
    </source>
</evidence>
<keyword evidence="3" id="KW-1185">Reference proteome</keyword>
<protein>
    <submittedName>
        <fullName evidence="2">Uncharacterized protein</fullName>
    </submittedName>
</protein>
<feature type="region of interest" description="Disordered" evidence="1">
    <location>
        <begin position="34"/>
        <end position="62"/>
    </location>
</feature>
<organism evidence="2 3">
    <name type="scientific">Cryomyces antarcticus</name>
    <dbReference type="NCBI Taxonomy" id="329879"/>
    <lineage>
        <taxon>Eukaryota</taxon>
        <taxon>Fungi</taxon>
        <taxon>Dikarya</taxon>
        <taxon>Ascomycota</taxon>
        <taxon>Pezizomycotina</taxon>
        <taxon>Dothideomycetes</taxon>
        <taxon>Dothideomycetes incertae sedis</taxon>
        <taxon>Cryomyces</taxon>
    </lineage>
</organism>
<reference evidence="2 3" key="1">
    <citation type="submission" date="2023-08" db="EMBL/GenBank/DDBJ databases">
        <title>Black Yeasts Isolated from many extreme environments.</title>
        <authorList>
            <person name="Coleine C."/>
            <person name="Stajich J.E."/>
            <person name="Selbmann L."/>
        </authorList>
    </citation>
    <scope>NUCLEOTIDE SEQUENCE [LARGE SCALE GENOMIC DNA]</scope>
    <source>
        <strain evidence="2 3">CCFEE 536</strain>
    </source>
</reference>
<comment type="caution">
    <text evidence="2">The sequence shown here is derived from an EMBL/GenBank/DDBJ whole genome shotgun (WGS) entry which is preliminary data.</text>
</comment>